<evidence type="ECO:0000313" key="2">
    <source>
        <dbReference type="Proteomes" id="UP000499080"/>
    </source>
</evidence>
<dbReference type="EMBL" id="BGPR01012289">
    <property type="protein sequence ID" value="GBN55443.1"/>
    <property type="molecule type" value="Genomic_DNA"/>
</dbReference>
<gene>
    <name evidence="1" type="ORF">AVEN_158277_1</name>
</gene>
<name>A0A4Y2PX41_ARAVE</name>
<protein>
    <submittedName>
        <fullName evidence="1">Uncharacterized protein</fullName>
    </submittedName>
</protein>
<sequence length="101" mass="10986">MTLVHHTISSHNLPVAADICRNVALIARCPDDRKSLLGAVASCLNLVIAGKLFSTQMFLELAEHVKFAGRTANGYSQILCNVCDAYCAIAENNVFHPLHHV</sequence>
<organism evidence="1 2">
    <name type="scientific">Araneus ventricosus</name>
    <name type="common">Orbweaver spider</name>
    <name type="synonym">Epeira ventricosa</name>
    <dbReference type="NCBI Taxonomy" id="182803"/>
    <lineage>
        <taxon>Eukaryota</taxon>
        <taxon>Metazoa</taxon>
        <taxon>Ecdysozoa</taxon>
        <taxon>Arthropoda</taxon>
        <taxon>Chelicerata</taxon>
        <taxon>Arachnida</taxon>
        <taxon>Araneae</taxon>
        <taxon>Araneomorphae</taxon>
        <taxon>Entelegynae</taxon>
        <taxon>Araneoidea</taxon>
        <taxon>Araneidae</taxon>
        <taxon>Araneus</taxon>
    </lineage>
</organism>
<accession>A0A4Y2PX41</accession>
<dbReference type="AlphaFoldDB" id="A0A4Y2PX41"/>
<keyword evidence="2" id="KW-1185">Reference proteome</keyword>
<dbReference type="Proteomes" id="UP000499080">
    <property type="component" value="Unassembled WGS sequence"/>
</dbReference>
<evidence type="ECO:0000313" key="1">
    <source>
        <dbReference type="EMBL" id="GBN55443.1"/>
    </source>
</evidence>
<reference evidence="1 2" key="1">
    <citation type="journal article" date="2019" name="Sci. Rep.">
        <title>Orb-weaving spider Araneus ventricosus genome elucidates the spidroin gene catalogue.</title>
        <authorList>
            <person name="Kono N."/>
            <person name="Nakamura H."/>
            <person name="Ohtoshi R."/>
            <person name="Moran D.A.P."/>
            <person name="Shinohara A."/>
            <person name="Yoshida Y."/>
            <person name="Fujiwara M."/>
            <person name="Mori M."/>
            <person name="Tomita M."/>
            <person name="Arakawa K."/>
        </authorList>
    </citation>
    <scope>NUCLEOTIDE SEQUENCE [LARGE SCALE GENOMIC DNA]</scope>
</reference>
<comment type="caution">
    <text evidence="1">The sequence shown here is derived from an EMBL/GenBank/DDBJ whole genome shotgun (WGS) entry which is preliminary data.</text>
</comment>
<proteinExistence type="predicted"/>